<keyword evidence="1" id="KW-0472">Membrane</keyword>
<keyword evidence="2" id="KW-0808">Transferase</keyword>
<name>A0A176YHT2_9BRAD</name>
<keyword evidence="1" id="KW-0812">Transmembrane</keyword>
<feature type="transmembrane region" description="Helical" evidence="1">
    <location>
        <begin position="12"/>
        <end position="31"/>
    </location>
</feature>
<dbReference type="GO" id="GO:0016740">
    <property type="term" value="F:transferase activity"/>
    <property type="evidence" value="ECO:0007669"/>
    <property type="project" value="UniProtKB-KW"/>
</dbReference>
<dbReference type="InterPro" id="IPR021529">
    <property type="entry name" value="DUF2798"/>
</dbReference>
<accession>A0A176YHT2</accession>
<dbReference type="Proteomes" id="UP000076959">
    <property type="component" value="Unassembled WGS sequence"/>
</dbReference>
<organism evidence="2 3">
    <name type="scientific">Bradyrhizobium centrolobii</name>
    <dbReference type="NCBI Taxonomy" id="1505087"/>
    <lineage>
        <taxon>Bacteria</taxon>
        <taxon>Pseudomonadati</taxon>
        <taxon>Pseudomonadota</taxon>
        <taxon>Alphaproteobacteria</taxon>
        <taxon>Hyphomicrobiales</taxon>
        <taxon>Nitrobacteraceae</taxon>
        <taxon>Bradyrhizobium</taxon>
    </lineage>
</organism>
<dbReference type="Pfam" id="PF11391">
    <property type="entry name" value="DUF2798"/>
    <property type="match status" value="1"/>
</dbReference>
<dbReference type="EMBL" id="LUUB01000078">
    <property type="protein sequence ID" value="OAF06194.1"/>
    <property type="molecule type" value="Genomic_DNA"/>
</dbReference>
<reference evidence="2 3" key="1">
    <citation type="submission" date="2016-03" db="EMBL/GenBank/DDBJ databases">
        <title>Draft Genome Sequence of the Strain BR 10245 (Bradyrhizobium sp.) isolated from nodules of Centrolobium paraense.</title>
        <authorList>
            <person name="Simoes-Araujo J.L.Sr."/>
            <person name="Barauna A.C."/>
            <person name="Silva K."/>
            <person name="Zilli J.E."/>
        </authorList>
    </citation>
    <scope>NUCLEOTIDE SEQUENCE [LARGE SCALE GENOMIC DNA]</scope>
    <source>
        <strain evidence="2 3">BR 10245</strain>
    </source>
</reference>
<sequence>MLGIPRRYSHFVFGVIQSGLTSLIAAGIASFPAAGALPFVQHWLASWLIAWAAMLPVVLLAAPAIRSFSLRLTREEGRV</sequence>
<feature type="transmembrane region" description="Helical" evidence="1">
    <location>
        <begin position="43"/>
        <end position="65"/>
    </location>
</feature>
<comment type="caution">
    <text evidence="2">The sequence shown here is derived from an EMBL/GenBank/DDBJ whole genome shotgun (WGS) entry which is preliminary data.</text>
</comment>
<evidence type="ECO:0000313" key="2">
    <source>
        <dbReference type="EMBL" id="OAF06194.1"/>
    </source>
</evidence>
<protein>
    <submittedName>
        <fullName evidence="2">GNAT family acetyltransferase</fullName>
    </submittedName>
</protein>
<evidence type="ECO:0000256" key="1">
    <source>
        <dbReference type="SAM" id="Phobius"/>
    </source>
</evidence>
<dbReference type="AlphaFoldDB" id="A0A176YHT2"/>
<dbReference type="RefSeq" id="WP_063703312.1">
    <property type="nucleotide sequence ID" value="NZ_LUUB01000078.1"/>
</dbReference>
<gene>
    <name evidence="2" type="ORF">AYJ54_21225</name>
</gene>
<keyword evidence="1" id="KW-1133">Transmembrane helix</keyword>
<dbReference type="STRING" id="1505087.AYJ54_21225"/>
<keyword evidence="3" id="KW-1185">Reference proteome</keyword>
<proteinExistence type="predicted"/>
<evidence type="ECO:0000313" key="3">
    <source>
        <dbReference type="Proteomes" id="UP000076959"/>
    </source>
</evidence>